<dbReference type="SUPFAM" id="SSF89392">
    <property type="entry name" value="Prokaryotic lipoproteins and lipoprotein localization factors"/>
    <property type="match status" value="1"/>
</dbReference>
<reference evidence="3 4" key="1">
    <citation type="submission" date="2020-06" db="EMBL/GenBank/DDBJ databases">
        <title>Genome sequence of 2 isolates from Red Sea Mangroves.</title>
        <authorList>
            <person name="Sefrji F."/>
            <person name="Michoud G."/>
            <person name="Merlino G."/>
            <person name="Daffonchio D."/>
        </authorList>
    </citation>
    <scope>NUCLEOTIDE SEQUENCE [LARGE SCALE GENOMIC DNA]</scope>
    <source>
        <strain evidence="3 4">R1DC25</strain>
    </source>
</reference>
<dbReference type="EMBL" id="CP058214">
    <property type="protein sequence ID" value="QPC43341.1"/>
    <property type="molecule type" value="Genomic_DNA"/>
</dbReference>
<protein>
    <submittedName>
        <fullName evidence="3">Outer-membrane lipoprotein carrier protein LolA</fullName>
    </submittedName>
</protein>
<dbReference type="RefSeq" id="WP_213160703.1">
    <property type="nucleotide sequence ID" value="NZ_CP058214.1"/>
</dbReference>
<evidence type="ECO:0000313" key="3">
    <source>
        <dbReference type="EMBL" id="QPC43341.1"/>
    </source>
</evidence>
<sequence length="226" mass="24997">MVITRILRATTDWRCGVLAGLLALLAVTAGGPPATAAQEARLTADQQAAVQRMASYFNQLRSLQGEFVQIGPRGQMSKGVFYLKKPGRLRFEYAPPNPFLVVSDGDYVIVNNRKSEEADYYPLSQTPLRMVLANDIDLGDEARVLDVNSRDGYTSVTLEDRNMLVPGQLTVVFDDKTNELRQWIIVDGNGNKTTISLTKLASGVNPDPSLFKVKIPRKIETGPDRR</sequence>
<dbReference type="KEGG" id="kmn:HW532_11935"/>
<evidence type="ECO:0000256" key="1">
    <source>
        <dbReference type="ARBA" id="ARBA00022729"/>
    </source>
</evidence>
<dbReference type="CDD" id="cd16325">
    <property type="entry name" value="LolA"/>
    <property type="match status" value="1"/>
</dbReference>
<organism evidence="3 4">
    <name type="scientific">Kaustia mangrovi</name>
    <dbReference type="NCBI Taxonomy" id="2593653"/>
    <lineage>
        <taxon>Bacteria</taxon>
        <taxon>Pseudomonadati</taxon>
        <taxon>Pseudomonadota</taxon>
        <taxon>Alphaproteobacteria</taxon>
        <taxon>Hyphomicrobiales</taxon>
        <taxon>Parvibaculaceae</taxon>
        <taxon>Kaustia</taxon>
    </lineage>
</organism>
<evidence type="ECO:0000313" key="4">
    <source>
        <dbReference type="Proteomes" id="UP000593594"/>
    </source>
</evidence>
<keyword evidence="4" id="KW-1185">Reference proteome</keyword>
<dbReference type="Pfam" id="PF03548">
    <property type="entry name" value="LolA"/>
    <property type="match status" value="1"/>
</dbReference>
<proteinExistence type="predicted"/>
<gene>
    <name evidence="3" type="ORF">HW532_11935</name>
</gene>
<dbReference type="PANTHER" id="PTHR35869">
    <property type="entry name" value="OUTER-MEMBRANE LIPOPROTEIN CARRIER PROTEIN"/>
    <property type="match status" value="1"/>
</dbReference>
<keyword evidence="1 2" id="KW-0732">Signal</keyword>
<dbReference type="InterPro" id="IPR004564">
    <property type="entry name" value="OM_lipoprot_carrier_LolA-like"/>
</dbReference>
<dbReference type="Gene3D" id="2.50.20.10">
    <property type="entry name" value="Lipoprotein localisation LolA/LolB/LppX"/>
    <property type="match status" value="1"/>
</dbReference>
<evidence type="ECO:0000256" key="2">
    <source>
        <dbReference type="SAM" id="SignalP"/>
    </source>
</evidence>
<name>A0A7S8C4T7_9HYPH</name>
<keyword evidence="3" id="KW-0449">Lipoprotein</keyword>
<accession>A0A7S8C4T7</accession>
<dbReference type="AlphaFoldDB" id="A0A7S8C4T7"/>
<dbReference type="InterPro" id="IPR029046">
    <property type="entry name" value="LolA/LolB/LppX"/>
</dbReference>
<dbReference type="PANTHER" id="PTHR35869:SF1">
    <property type="entry name" value="OUTER-MEMBRANE LIPOPROTEIN CARRIER PROTEIN"/>
    <property type="match status" value="1"/>
</dbReference>
<dbReference type="Proteomes" id="UP000593594">
    <property type="component" value="Chromosome"/>
</dbReference>
<feature type="signal peptide" evidence="2">
    <location>
        <begin position="1"/>
        <end position="36"/>
    </location>
</feature>
<feature type="chain" id="PRO_5032769677" evidence="2">
    <location>
        <begin position="37"/>
        <end position="226"/>
    </location>
</feature>